<reference evidence="14 15" key="1">
    <citation type="submission" date="2020-07" db="EMBL/GenBank/DDBJ databases">
        <title>Genomic Encyclopedia of Type Strains, Phase IV (KMG-V): Genome sequencing to study the core and pangenomes of soil and plant-associated prokaryotes.</title>
        <authorList>
            <person name="Whitman W."/>
        </authorList>
    </citation>
    <scope>NUCLEOTIDE SEQUENCE [LARGE SCALE GENOMIC DNA]</scope>
    <source>
        <strain evidence="14 15">RH2WT43</strain>
    </source>
</reference>
<dbReference type="PANTHER" id="PTHR42724">
    <property type="entry name" value="TETRAACYLDISACCHARIDE 4'-KINASE"/>
    <property type="match status" value="1"/>
</dbReference>
<dbReference type="AlphaFoldDB" id="A0A839F5Z5"/>
<evidence type="ECO:0000256" key="5">
    <source>
        <dbReference type="ARBA" id="ARBA00022516"/>
    </source>
</evidence>
<evidence type="ECO:0000256" key="1">
    <source>
        <dbReference type="ARBA" id="ARBA00002274"/>
    </source>
</evidence>
<evidence type="ECO:0000313" key="14">
    <source>
        <dbReference type="EMBL" id="MBA8888968.1"/>
    </source>
</evidence>
<keyword evidence="11 13" id="KW-0443">Lipid metabolism</keyword>
<keyword evidence="5 13" id="KW-0444">Lipid biosynthesis</keyword>
<dbReference type="InterPro" id="IPR003758">
    <property type="entry name" value="LpxK"/>
</dbReference>
<dbReference type="GO" id="GO:0009029">
    <property type="term" value="F:lipid-A 4'-kinase activity"/>
    <property type="evidence" value="ECO:0007669"/>
    <property type="project" value="UniProtKB-UniRule"/>
</dbReference>
<evidence type="ECO:0000256" key="8">
    <source>
        <dbReference type="ARBA" id="ARBA00022741"/>
    </source>
</evidence>
<keyword evidence="9 13" id="KW-0418">Kinase</keyword>
<comment type="caution">
    <text evidence="14">The sequence shown here is derived from an EMBL/GenBank/DDBJ whole genome shotgun (WGS) entry which is preliminary data.</text>
</comment>
<feature type="binding site" evidence="13">
    <location>
        <begin position="61"/>
        <end position="68"/>
    </location>
    <ligand>
        <name>ATP</name>
        <dbReference type="ChEBI" id="CHEBI:30616"/>
    </ligand>
</feature>
<dbReference type="UniPathway" id="UPA00359">
    <property type="reaction ID" value="UER00482"/>
</dbReference>
<evidence type="ECO:0000256" key="10">
    <source>
        <dbReference type="ARBA" id="ARBA00022840"/>
    </source>
</evidence>
<dbReference type="GO" id="GO:0009245">
    <property type="term" value="P:lipid A biosynthetic process"/>
    <property type="evidence" value="ECO:0007669"/>
    <property type="project" value="UniProtKB-UniRule"/>
</dbReference>
<evidence type="ECO:0000256" key="9">
    <source>
        <dbReference type="ARBA" id="ARBA00022777"/>
    </source>
</evidence>
<comment type="pathway">
    <text evidence="2 13">Glycolipid biosynthesis; lipid IV(A) biosynthesis; lipid IV(A) from (3R)-3-hydroxytetradecanoyl-[acyl-carrier-protein] and UDP-N-acetyl-alpha-D-glucosamine: step 6/6.</text>
</comment>
<sequence>MSAFATRIARIWYDGVPVPWWLRALVPVYRGLRALHLAPYRLGLRRAARVAAPVVVVGNLTAGGSGKTPLAIALAEKLRLHGFRPGVVSRGYGGSEEGPLLLDDLPDPRRVGDEPCVIRRRAGVEVAVGRDRARAAALLLERGVNVVIADDGLQHVALARDIEICVIDGQRRFGNGLLLPAGPLREPPARLGTIPFRVCNGGAAQAGEVPMRLVGDVAVPVQRTAMTRPLESFAGQRVHAVAAIGNPERFFLALRAHGIEVVPHPFPDHHAFVAGDLAFGDERPVLMTEKDAVKCVAFADARHWCVPVRAELPARFFEAVIERLRALKAP</sequence>
<dbReference type="NCBIfam" id="TIGR00682">
    <property type="entry name" value="lpxK"/>
    <property type="match status" value="1"/>
</dbReference>
<comment type="similarity">
    <text evidence="13">Belongs to the LpxK family.</text>
</comment>
<evidence type="ECO:0000256" key="12">
    <source>
        <dbReference type="ARBA" id="ARBA00029757"/>
    </source>
</evidence>
<keyword evidence="15" id="KW-1185">Reference proteome</keyword>
<dbReference type="SUPFAM" id="SSF52540">
    <property type="entry name" value="P-loop containing nucleoside triphosphate hydrolases"/>
    <property type="match status" value="1"/>
</dbReference>
<evidence type="ECO:0000256" key="2">
    <source>
        <dbReference type="ARBA" id="ARBA00004870"/>
    </source>
</evidence>
<gene>
    <name evidence="13" type="primary">lpxK</name>
    <name evidence="14" type="ORF">FHW12_003204</name>
</gene>
<dbReference type="GO" id="GO:0009244">
    <property type="term" value="P:lipopolysaccharide core region biosynthetic process"/>
    <property type="evidence" value="ECO:0007669"/>
    <property type="project" value="TreeGrafter"/>
</dbReference>
<evidence type="ECO:0000256" key="7">
    <source>
        <dbReference type="ARBA" id="ARBA00022679"/>
    </source>
</evidence>
<proteinExistence type="inferred from homology"/>
<dbReference type="GO" id="GO:0005886">
    <property type="term" value="C:plasma membrane"/>
    <property type="evidence" value="ECO:0007669"/>
    <property type="project" value="TreeGrafter"/>
</dbReference>
<name>A0A839F5Z5_9GAMM</name>
<keyword evidence="6 13" id="KW-0441">Lipid A biosynthesis</keyword>
<dbReference type="EMBL" id="JACGXL010000005">
    <property type="protein sequence ID" value="MBA8888968.1"/>
    <property type="molecule type" value="Genomic_DNA"/>
</dbReference>
<dbReference type="Pfam" id="PF02606">
    <property type="entry name" value="LpxK"/>
    <property type="match status" value="1"/>
</dbReference>
<evidence type="ECO:0000256" key="3">
    <source>
        <dbReference type="ARBA" id="ARBA00012071"/>
    </source>
</evidence>
<comment type="catalytic activity">
    <reaction evidence="13">
        <text>a lipid A disaccharide + ATP = a lipid IVA + ADP + H(+)</text>
        <dbReference type="Rhea" id="RHEA:67840"/>
        <dbReference type="ChEBI" id="CHEBI:15378"/>
        <dbReference type="ChEBI" id="CHEBI:30616"/>
        <dbReference type="ChEBI" id="CHEBI:176343"/>
        <dbReference type="ChEBI" id="CHEBI:176425"/>
        <dbReference type="ChEBI" id="CHEBI:456216"/>
        <dbReference type="EC" id="2.7.1.130"/>
    </reaction>
</comment>
<dbReference type="PANTHER" id="PTHR42724:SF1">
    <property type="entry name" value="TETRAACYLDISACCHARIDE 4'-KINASE, MITOCHONDRIAL-RELATED"/>
    <property type="match status" value="1"/>
</dbReference>
<protein>
    <recommendedName>
        <fullName evidence="4 13">Tetraacyldisaccharide 4'-kinase</fullName>
        <ecNumber evidence="3 13">2.7.1.130</ecNumber>
    </recommendedName>
    <alternativeName>
        <fullName evidence="12 13">Lipid A 4'-kinase</fullName>
    </alternativeName>
</protein>
<evidence type="ECO:0000313" key="15">
    <source>
        <dbReference type="Proteomes" id="UP000550401"/>
    </source>
</evidence>
<evidence type="ECO:0000256" key="6">
    <source>
        <dbReference type="ARBA" id="ARBA00022556"/>
    </source>
</evidence>
<dbReference type="Proteomes" id="UP000550401">
    <property type="component" value="Unassembled WGS sequence"/>
</dbReference>
<dbReference type="GO" id="GO:0005524">
    <property type="term" value="F:ATP binding"/>
    <property type="evidence" value="ECO:0007669"/>
    <property type="project" value="UniProtKB-UniRule"/>
</dbReference>
<evidence type="ECO:0000256" key="11">
    <source>
        <dbReference type="ARBA" id="ARBA00023098"/>
    </source>
</evidence>
<accession>A0A839F5Z5</accession>
<keyword evidence="8 13" id="KW-0547">Nucleotide-binding</keyword>
<dbReference type="HAMAP" id="MF_00409">
    <property type="entry name" value="LpxK"/>
    <property type="match status" value="1"/>
</dbReference>
<comment type="function">
    <text evidence="1 13">Transfers the gamma-phosphate of ATP to the 4'-position of a tetraacyldisaccharide 1-phosphate intermediate (termed DS-1-P) to form tetraacyldisaccharide 1,4'-bis-phosphate (lipid IVA).</text>
</comment>
<dbReference type="RefSeq" id="WP_182532012.1">
    <property type="nucleotide sequence ID" value="NZ_JACGXL010000005.1"/>
</dbReference>
<evidence type="ECO:0000256" key="4">
    <source>
        <dbReference type="ARBA" id="ARBA00016436"/>
    </source>
</evidence>
<dbReference type="EC" id="2.7.1.130" evidence="3 13"/>
<keyword evidence="10 13" id="KW-0067">ATP-binding</keyword>
<evidence type="ECO:0000256" key="13">
    <source>
        <dbReference type="HAMAP-Rule" id="MF_00409"/>
    </source>
</evidence>
<keyword evidence="7 13" id="KW-0808">Transferase</keyword>
<dbReference type="InterPro" id="IPR027417">
    <property type="entry name" value="P-loop_NTPase"/>
</dbReference>
<organism evidence="14 15">
    <name type="scientific">Dokdonella fugitiva</name>
    <dbReference type="NCBI Taxonomy" id="328517"/>
    <lineage>
        <taxon>Bacteria</taxon>
        <taxon>Pseudomonadati</taxon>
        <taxon>Pseudomonadota</taxon>
        <taxon>Gammaproteobacteria</taxon>
        <taxon>Lysobacterales</taxon>
        <taxon>Rhodanobacteraceae</taxon>
        <taxon>Dokdonella</taxon>
    </lineage>
</organism>